<dbReference type="CDD" id="cd01299">
    <property type="entry name" value="Met_dep_hydrolase_A"/>
    <property type="match status" value="1"/>
</dbReference>
<gene>
    <name evidence="3" type="ORF">ACH4F9_05180</name>
</gene>
<name>A0ABW7QHF5_9ACTN</name>
<dbReference type="EMBL" id="JBIRGQ010000001">
    <property type="protein sequence ID" value="MFH8544390.1"/>
    <property type="molecule type" value="Genomic_DNA"/>
</dbReference>
<dbReference type="InterPro" id="IPR051781">
    <property type="entry name" value="Metallo-dep_Hydrolase"/>
</dbReference>
<evidence type="ECO:0000256" key="1">
    <source>
        <dbReference type="SAM" id="MobiDB-lite"/>
    </source>
</evidence>
<keyword evidence="4" id="KW-1185">Reference proteome</keyword>
<protein>
    <submittedName>
        <fullName evidence="3">Amidohydrolase family protein</fullName>
    </submittedName>
</protein>
<dbReference type="PANTHER" id="PTHR43135">
    <property type="entry name" value="ALPHA-D-RIBOSE 1-METHYLPHOSPHONATE 5-TRIPHOSPHATE DIPHOSPHATASE"/>
    <property type="match status" value="1"/>
</dbReference>
<dbReference type="InterPro" id="IPR006680">
    <property type="entry name" value="Amidohydro-rel"/>
</dbReference>
<feature type="region of interest" description="Disordered" evidence="1">
    <location>
        <begin position="410"/>
        <end position="430"/>
    </location>
</feature>
<dbReference type="SUPFAM" id="SSF51556">
    <property type="entry name" value="Metallo-dependent hydrolases"/>
    <property type="match status" value="1"/>
</dbReference>
<feature type="compositionally biased region" description="Low complexity" evidence="1">
    <location>
        <begin position="413"/>
        <end position="430"/>
    </location>
</feature>
<sequence>MSHAPFSSLRITRARLVDGTGAAAVPDAVIDIDDHGTIAYAGPAATAPQAPARARTVDAAGRTVLPGFIDTHVHLAVESPRQMVRRHESDPTLETFRTAERLRITLEAGITTARDLGGLPAGYRDAVAAGLTIGPRLHTAVRILSHTGGHADFRSECGFDPSAGVGEIADSPDEVRVAVRRLLRSGADVIKLCATGGMSSPYDQPDDEGLTVEEIRTVVDEVSRHGGRPVAAHAQGTAGIVNAIRGGVTSVEHGYGLTAQARELAGEQGTFVVPTLSTVFDGIDRSTMEPFHYEKKVRWSGITRENIAAAISDGVRIAMGTDAAMVPHGRNLRELSHLVSLGMTPARAIEAGTRSAAELLGLSAQIGTLETGKHGDLVMCDGDPLADISVLSDPARIVLVAQRGAVRKDTRGLARTAPAAGGAPAEGAAG</sequence>
<dbReference type="PANTHER" id="PTHR43135:SF3">
    <property type="entry name" value="ALPHA-D-RIBOSE 1-METHYLPHOSPHONATE 5-TRIPHOSPHATE DIPHOSPHATASE"/>
    <property type="match status" value="1"/>
</dbReference>
<dbReference type="Gene3D" id="3.20.20.140">
    <property type="entry name" value="Metal-dependent hydrolases"/>
    <property type="match status" value="1"/>
</dbReference>
<dbReference type="InterPro" id="IPR057744">
    <property type="entry name" value="OTAase-like"/>
</dbReference>
<evidence type="ECO:0000313" key="4">
    <source>
        <dbReference type="Proteomes" id="UP001610818"/>
    </source>
</evidence>
<organism evidence="3 4">
    <name type="scientific">Streptomyces longisporoflavus</name>
    <dbReference type="NCBI Taxonomy" id="28044"/>
    <lineage>
        <taxon>Bacteria</taxon>
        <taxon>Bacillati</taxon>
        <taxon>Actinomycetota</taxon>
        <taxon>Actinomycetes</taxon>
        <taxon>Kitasatosporales</taxon>
        <taxon>Streptomycetaceae</taxon>
        <taxon>Streptomyces</taxon>
    </lineage>
</organism>
<accession>A0ABW7QHF5</accession>
<dbReference type="Pfam" id="PF01979">
    <property type="entry name" value="Amidohydro_1"/>
    <property type="match status" value="1"/>
</dbReference>
<feature type="domain" description="Amidohydrolase-related" evidence="2">
    <location>
        <begin position="63"/>
        <end position="401"/>
    </location>
</feature>
<dbReference type="RefSeq" id="WP_397708053.1">
    <property type="nucleotide sequence ID" value="NZ_JBIRGN010000001.1"/>
</dbReference>
<dbReference type="InterPro" id="IPR032466">
    <property type="entry name" value="Metal_Hydrolase"/>
</dbReference>
<proteinExistence type="predicted"/>
<dbReference type="InterPro" id="IPR011059">
    <property type="entry name" value="Metal-dep_hydrolase_composite"/>
</dbReference>
<dbReference type="SUPFAM" id="SSF51338">
    <property type="entry name" value="Composite domain of metallo-dependent hydrolases"/>
    <property type="match status" value="1"/>
</dbReference>
<comment type="caution">
    <text evidence="3">The sequence shown here is derived from an EMBL/GenBank/DDBJ whole genome shotgun (WGS) entry which is preliminary data.</text>
</comment>
<dbReference type="Proteomes" id="UP001610818">
    <property type="component" value="Unassembled WGS sequence"/>
</dbReference>
<dbReference type="Gene3D" id="2.30.40.10">
    <property type="entry name" value="Urease, subunit C, domain 1"/>
    <property type="match status" value="1"/>
</dbReference>
<evidence type="ECO:0000313" key="3">
    <source>
        <dbReference type="EMBL" id="MFH8544390.1"/>
    </source>
</evidence>
<evidence type="ECO:0000259" key="2">
    <source>
        <dbReference type="Pfam" id="PF01979"/>
    </source>
</evidence>
<reference evidence="3 4" key="1">
    <citation type="submission" date="2024-10" db="EMBL/GenBank/DDBJ databases">
        <title>The Natural Products Discovery Center: Release of the First 8490 Sequenced Strains for Exploring Actinobacteria Biosynthetic Diversity.</title>
        <authorList>
            <person name="Kalkreuter E."/>
            <person name="Kautsar S.A."/>
            <person name="Yang D."/>
            <person name="Bader C.D."/>
            <person name="Teijaro C.N."/>
            <person name="Fluegel L."/>
            <person name="Davis C.M."/>
            <person name="Simpson J.R."/>
            <person name="Lauterbach L."/>
            <person name="Steele A.D."/>
            <person name="Gui C."/>
            <person name="Meng S."/>
            <person name="Li G."/>
            <person name="Viehrig K."/>
            <person name="Ye F."/>
            <person name="Su P."/>
            <person name="Kiefer A.F."/>
            <person name="Nichols A."/>
            <person name="Cepeda A.J."/>
            <person name="Yan W."/>
            <person name="Fan B."/>
            <person name="Jiang Y."/>
            <person name="Adhikari A."/>
            <person name="Zheng C.-J."/>
            <person name="Schuster L."/>
            <person name="Cowan T.M."/>
            <person name="Smanski M.J."/>
            <person name="Chevrette M.G."/>
            <person name="De Carvalho L.P.S."/>
            <person name="Shen B."/>
        </authorList>
    </citation>
    <scope>NUCLEOTIDE SEQUENCE [LARGE SCALE GENOMIC DNA]</scope>
    <source>
        <strain evidence="3 4">NPDC017990</strain>
    </source>
</reference>